<gene>
    <name evidence="2" type="ORF">GCM10009093_14730</name>
</gene>
<evidence type="ECO:0000313" key="3">
    <source>
        <dbReference type="Proteomes" id="UP001500791"/>
    </source>
</evidence>
<sequence length="153" mass="16341">MIRTAISAAVLATMVASPALAQEIGAQPTFSNLTLEAGFTPDPYRIQLTAGGDINVERTQGGECVGMIANAPDIRLTYSPDELPLNIRVSSKEDTTLVINGPDGSWYCDDDSGGGENPMISFTDPEEGVYEIWVGTYEDEPVPATVIITELDD</sequence>
<proteinExistence type="predicted"/>
<evidence type="ECO:0000256" key="1">
    <source>
        <dbReference type="SAM" id="SignalP"/>
    </source>
</evidence>
<protein>
    <submittedName>
        <fullName evidence="2">Peptidase S1</fullName>
    </submittedName>
</protein>
<dbReference type="EMBL" id="BAAAEJ010000007">
    <property type="protein sequence ID" value="GAA0389140.1"/>
    <property type="molecule type" value="Genomic_DNA"/>
</dbReference>
<dbReference type="Proteomes" id="UP001500791">
    <property type="component" value="Unassembled WGS sequence"/>
</dbReference>
<feature type="chain" id="PRO_5046883940" evidence="1">
    <location>
        <begin position="22"/>
        <end position="153"/>
    </location>
</feature>
<name>A0ABN0YCK9_9CAUL</name>
<evidence type="ECO:0000313" key="2">
    <source>
        <dbReference type="EMBL" id="GAA0389140.1"/>
    </source>
</evidence>
<feature type="signal peptide" evidence="1">
    <location>
        <begin position="1"/>
        <end position="21"/>
    </location>
</feature>
<reference evidence="2 3" key="1">
    <citation type="journal article" date="2019" name="Int. J. Syst. Evol. Microbiol.">
        <title>The Global Catalogue of Microorganisms (GCM) 10K type strain sequencing project: providing services to taxonomists for standard genome sequencing and annotation.</title>
        <authorList>
            <consortium name="The Broad Institute Genomics Platform"/>
            <consortium name="The Broad Institute Genome Sequencing Center for Infectious Disease"/>
            <person name="Wu L."/>
            <person name="Ma J."/>
        </authorList>
    </citation>
    <scope>NUCLEOTIDE SEQUENCE [LARGE SCALE GENOMIC DNA]</scope>
    <source>
        <strain evidence="2 3">JCM 13476</strain>
    </source>
</reference>
<keyword evidence="1" id="KW-0732">Signal</keyword>
<comment type="caution">
    <text evidence="2">The sequence shown here is derived from an EMBL/GenBank/DDBJ whole genome shotgun (WGS) entry which is preliminary data.</text>
</comment>
<accession>A0ABN0YCK9</accession>
<organism evidence="2 3">
    <name type="scientific">Brevundimonas terrae</name>
    <dbReference type="NCBI Taxonomy" id="363631"/>
    <lineage>
        <taxon>Bacteria</taxon>
        <taxon>Pseudomonadati</taxon>
        <taxon>Pseudomonadota</taxon>
        <taxon>Alphaproteobacteria</taxon>
        <taxon>Caulobacterales</taxon>
        <taxon>Caulobacteraceae</taxon>
        <taxon>Brevundimonas</taxon>
    </lineage>
</organism>
<keyword evidence="3" id="KW-1185">Reference proteome</keyword>